<dbReference type="Proteomes" id="UP001163823">
    <property type="component" value="Chromosome 8"/>
</dbReference>
<proteinExistence type="inferred from homology"/>
<keyword evidence="9" id="KW-1185">Reference proteome</keyword>
<keyword evidence="2 6" id="KW-0479">Metal-binding</keyword>
<evidence type="ECO:0000259" key="7">
    <source>
        <dbReference type="PROSITE" id="PS50966"/>
    </source>
</evidence>
<reference evidence="8" key="1">
    <citation type="journal article" date="2023" name="Science">
        <title>Elucidation of the pathway for biosynthesis of saponin adjuvants from the soapbark tree.</title>
        <authorList>
            <person name="Reed J."/>
            <person name="Orme A."/>
            <person name="El-Demerdash A."/>
            <person name="Owen C."/>
            <person name="Martin L.B.B."/>
            <person name="Misra R.C."/>
            <person name="Kikuchi S."/>
            <person name="Rejzek M."/>
            <person name="Martin A.C."/>
            <person name="Harkess A."/>
            <person name="Leebens-Mack J."/>
            <person name="Louveau T."/>
            <person name="Stephenson M.J."/>
            <person name="Osbourn A."/>
        </authorList>
    </citation>
    <scope>NUCLEOTIDE SEQUENCE</scope>
    <source>
        <strain evidence="8">S10</strain>
    </source>
</reference>
<dbReference type="PANTHER" id="PTHR31669">
    <property type="entry name" value="PROTEIN FAR1-RELATED SEQUENCE 10-RELATED"/>
    <property type="match status" value="1"/>
</dbReference>
<organism evidence="8 9">
    <name type="scientific">Quillaja saponaria</name>
    <name type="common">Soap bark tree</name>
    <dbReference type="NCBI Taxonomy" id="32244"/>
    <lineage>
        <taxon>Eukaryota</taxon>
        <taxon>Viridiplantae</taxon>
        <taxon>Streptophyta</taxon>
        <taxon>Embryophyta</taxon>
        <taxon>Tracheophyta</taxon>
        <taxon>Spermatophyta</taxon>
        <taxon>Magnoliopsida</taxon>
        <taxon>eudicotyledons</taxon>
        <taxon>Gunneridae</taxon>
        <taxon>Pentapetalae</taxon>
        <taxon>rosids</taxon>
        <taxon>fabids</taxon>
        <taxon>Fabales</taxon>
        <taxon>Quillajaceae</taxon>
        <taxon>Quillaja</taxon>
    </lineage>
</organism>
<dbReference type="InterPro" id="IPR031052">
    <property type="entry name" value="FHY3/FAR1"/>
</dbReference>
<comment type="caution">
    <text evidence="8">The sequence shown here is derived from an EMBL/GenBank/DDBJ whole genome shotgun (WGS) entry which is preliminary data.</text>
</comment>
<dbReference type="Pfam" id="PF04434">
    <property type="entry name" value="SWIM"/>
    <property type="match status" value="1"/>
</dbReference>
<comment type="function">
    <text evidence="6">Putative transcription activator involved in regulating light control of development.</text>
</comment>
<dbReference type="InterPro" id="IPR007527">
    <property type="entry name" value="Znf_SWIM"/>
</dbReference>
<dbReference type="KEGG" id="qsa:O6P43_020024"/>
<gene>
    <name evidence="8" type="ORF">O6P43_020024</name>
</gene>
<dbReference type="SMART" id="SM00575">
    <property type="entry name" value="ZnF_PMZ"/>
    <property type="match status" value="1"/>
</dbReference>
<dbReference type="InterPro" id="IPR018289">
    <property type="entry name" value="MULE_transposase_dom"/>
</dbReference>
<evidence type="ECO:0000256" key="2">
    <source>
        <dbReference type="ARBA" id="ARBA00022723"/>
    </source>
</evidence>
<dbReference type="GO" id="GO:0005634">
    <property type="term" value="C:nucleus"/>
    <property type="evidence" value="ECO:0007669"/>
    <property type="project" value="UniProtKB-SubCell"/>
</dbReference>
<dbReference type="InterPro" id="IPR006564">
    <property type="entry name" value="Znf_PMZ"/>
</dbReference>
<comment type="subcellular location">
    <subcellularLocation>
        <location evidence="6">Nucleus</location>
    </subcellularLocation>
</comment>
<keyword evidence="4 6" id="KW-0862">Zinc</keyword>
<evidence type="ECO:0000256" key="5">
    <source>
        <dbReference type="PROSITE-ProRule" id="PRU00325"/>
    </source>
</evidence>
<evidence type="ECO:0000256" key="1">
    <source>
        <dbReference type="ARBA" id="ARBA00005889"/>
    </source>
</evidence>
<dbReference type="GO" id="GO:0006355">
    <property type="term" value="P:regulation of DNA-templated transcription"/>
    <property type="evidence" value="ECO:0007669"/>
    <property type="project" value="UniProtKB-UniRule"/>
</dbReference>
<dbReference type="GO" id="GO:0008270">
    <property type="term" value="F:zinc ion binding"/>
    <property type="evidence" value="ECO:0007669"/>
    <property type="project" value="UniProtKB-UniRule"/>
</dbReference>
<evidence type="ECO:0000313" key="9">
    <source>
        <dbReference type="Proteomes" id="UP001163823"/>
    </source>
</evidence>
<comment type="similarity">
    <text evidence="1 6">Belongs to the FHY3/FAR1 family.</text>
</comment>
<sequence>MIIDYAHFGDVITFDTIFGTKKEFRLFGVFVGFNQHRGLTIFRATLLYDETAASFKWLFETFIEAHKNQKPKTIFIDQDTTMMKALAEVMPNVCHGLCTWHLMQNAIKHLGNMMKDGSSFLAEFSACMYQYDCEIEFEKEWKALLTKCTGFVKSRNESEQLREYVVGVIGKHGEFNVFCDPIYQIISCSCRKFEILGILCCHALKVFDVLDIKLIPNQYILKRWTREAKNGVVQDVEGRIVRENCNLDMTERYRMLCPKLVKLASRASDCEEAYLLVEKVANELSKQVDEICSKYATDKDATYQFHVRLLEVNESEQGSTIKNLAQKVKGLKKMVNVHKVGKRQKCWVEKMPNKKKIKDFSSTQSYKENQDPIHVYDDSTSQLGYTHYQEVQLTHPMTCMSYNESQVNGHNNDFTKLLMEHHMITHFYHLLKCQALVDLVLHKHFLLIYQILGRYNESDFIF</sequence>
<keyword evidence="6" id="KW-0539">Nucleus</keyword>
<evidence type="ECO:0000313" key="8">
    <source>
        <dbReference type="EMBL" id="KAJ7959449.1"/>
    </source>
</evidence>
<dbReference type="PROSITE" id="PS50966">
    <property type="entry name" value="ZF_SWIM"/>
    <property type="match status" value="1"/>
</dbReference>
<accession>A0AAD7LJU2</accession>
<dbReference type="Pfam" id="PF10551">
    <property type="entry name" value="MULE"/>
    <property type="match status" value="1"/>
</dbReference>
<dbReference type="PANTHER" id="PTHR31669:SF281">
    <property type="entry name" value="PROTEIN FAR1-RELATED SEQUENCE"/>
    <property type="match status" value="1"/>
</dbReference>
<keyword evidence="3 5" id="KW-0863">Zinc-finger</keyword>
<feature type="domain" description="SWIM-type" evidence="7">
    <location>
        <begin position="164"/>
        <end position="211"/>
    </location>
</feature>
<dbReference type="EMBL" id="JARAOO010000008">
    <property type="protein sequence ID" value="KAJ7959449.1"/>
    <property type="molecule type" value="Genomic_DNA"/>
</dbReference>
<dbReference type="AlphaFoldDB" id="A0AAD7LJU2"/>
<evidence type="ECO:0000256" key="3">
    <source>
        <dbReference type="ARBA" id="ARBA00022771"/>
    </source>
</evidence>
<evidence type="ECO:0000256" key="4">
    <source>
        <dbReference type="ARBA" id="ARBA00022833"/>
    </source>
</evidence>
<name>A0AAD7LJU2_QUISA</name>
<protein>
    <recommendedName>
        <fullName evidence="6">Protein FAR1-RELATED SEQUENCE</fullName>
    </recommendedName>
</protein>
<evidence type="ECO:0000256" key="6">
    <source>
        <dbReference type="RuleBase" id="RU367018"/>
    </source>
</evidence>